<protein>
    <submittedName>
        <fullName evidence="5">Uncharacterized protein</fullName>
    </submittedName>
</protein>
<keyword evidence="3" id="KW-0677">Repeat</keyword>
<evidence type="ECO:0000256" key="2">
    <source>
        <dbReference type="ARBA" id="ARBA00022490"/>
    </source>
</evidence>
<keyword evidence="4" id="KW-0112">Calmodulin-binding</keyword>
<evidence type="ECO:0000313" key="6">
    <source>
        <dbReference type="Proteomes" id="UP001358586"/>
    </source>
</evidence>
<dbReference type="InterPro" id="IPR051185">
    <property type="entry name" value="ASPM"/>
</dbReference>
<dbReference type="SUPFAM" id="SSF52540">
    <property type="entry name" value="P-loop containing nucleoside triphosphate hydrolases"/>
    <property type="match status" value="1"/>
</dbReference>
<keyword evidence="2" id="KW-0963">Cytoplasm</keyword>
<dbReference type="InterPro" id="IPR027417">
    <property type="entry name" value="P-loop_NTPase"/>
</dbReference>
<organism evidence="5 6">
    <name type="scientific">Gossypium arboreum</name>
    <name type="common">Tree cotton</name>
    <name type="synonym">Gossypium nanking</name>
    <dbReference type="NCBI Taxonomy" id="29729"/>
    <lineage>
        <taxon>Eukaryota</taxon>
        <taxon>Viridiplantae</taxon>
        <taxon>Streptophyta</taxon>
        <taxon>Embryophyta</taxon>
        <taxon>Tracheophyta</taxon>
        <taxon>Spermatophyta</taxon>
        <taxon>Magnoliopsida</taxon>
        <taxon>eudicotyledons</taxon>
        <taxon>Gunneridae</taxon>
        <taxon>Pentapetalae</taxon>
        <taxon>rosids</taxon>
        <taxon>malvids</taxon>
        <taxon>Malvales</taxon>
        <taxon>Malvaceae</taxon>
        <taxon>Malvoideae</taxon>
        <taxon>Gossypium</taxon>
    </lineage>
</organism>
<dbReference type="Pfam" id="PF00612">
    <property type="entry name" value="IQ"/>
    <property type="match status" value="1"/>
</dbReference>
<evidence type="ECO:0000313" key="5">
    <source>
        <dbReference type="EMBL" id="KAK5841314.1"/>
    </source>
</evidence>
<comment type="caution">
    <text evidence="5">The sequence shown here is derived from an EMBL/GenBank/DDBJ whole genome shotgun (WGS) entry which is preliminary data.</text>
</comment>
<evidence type="ECO:0000256" key="1">
    <source>
        <dbReference type="ARBA" id="ARBA00004496"/>
    </source>
</evidence>
<proteinExistence type="predicted"/>
<dbReference type="InterPro" id="IPR000048">
    <property type="entry name" value="IQ_motif_EF-hand-BS"/>
</dbReference>
<dbReference type="Proteomes" id="UP001358586">
    <property type="component" value="Chromosome 3"/>
</dbReference>
<dbReference type="EMBL" id="JARKNE010000003">
    <property type="protein sequence ID" value="KAK5841314.1"/>
    <property type="molecule type" value="Genomic_DNA"/>
</dbReference>
<gene>
    <name evidence="5" type="ORF">PVK06_010224</name>
</gene>
<comment type="subcellular location">
    <subcellularLocation>
        <location evidence="1">Cytoplasm</location>
    </subcellularLocation>
</comment>
<reference evidence="5 6" key="1">
    <citation type="submission" date="2023-03" db="EMBL/GenBank/DDBJ databases">
        <title>WGS of Gossypium arboreum.</title>
        <authorList>
            <person name="Yu D."/>
        </authorList>
    </citation>
    <scope>NUCLEOTIDE SEQUENCE [LARGE SCALE GENOMIC DNA]</scope>
    <source>
        <tissue evidence="5">Leaf</tissue>
    </source>
</reference>
<dbReference type="PROSITE" id="PS50096">
    <property type="entry name" value="IQ"/>
    <property type="match status" value="1"/>
</dbReference>
<dbReference type="PANTHER" id="PTHR22706:SF1">
    <property type="entry name" value="ASSEMBLY FACTOR FOR SPINDLE MICROTUBULES"/>
    <property type="match status" value="1"/>
</dbReference>
<keyword evidence="6" id="KW-1185">Reference proteome</keyword>
<dbReference type="Gene3D" id="1.20.5.190">
    <property type="match status" value="1"/>
</dbReference>
<dbReference type="PANTHER" id="PTHR22706">
    <property type="entry name" value="ASSEMBLY FACTOR FOR SPINDLE MICROTUBULES"/>
    <property type="match status" value="1"/>
</dbReference>
<accession>A0ABR0QPT7</accession>
<sequence length="303" mass="34629">MEKPYGVCLIITSAENCLVLVLTRILMNQEVKKSIMSATDYIDAVHKFILSQKLTTLLGNFPELRQISDLLEHNGAVSDQSVVILLVFLLSQLIVKKNVDQFNFHKLLGCGCQSLERRHSLTRRQTASSDTVVHNKERDIDITKDAAKKFKAIQAWWLNMTEQNYKSSVRSATSVSNCSTAQKTSFDILRDNAATIIQSHYRRLKERRNFLKMMKAICLVQTVVRTWLTVKKNTKINKFCSASGQEFRSEELKRVATLIVERHNFVNLRRSVLLTRQAAKIYIAQRRDASCLDPVKAAIVIQK</sequence>
<name>A0ABR0QPT7_GOSAR</name>
<evidence type="ECO:0000256" key="3">
    <source>
        <dbReference type="ARBA" id="ARBA00022737"/>
    </source>
</evidence>
<evidence type="ECO:0000256" key="4">
    <source>
        <dbReference type="ARBA" id="ARBA00022860"/>
    </source>
</evidence>